<evidence type="ECO:0000259" key="1">
    <source>
        <dbReference type="PROSITE" id="PS51698"/>
    </source>
</evidence>
<feature type="domain" description="U-box" evidence="1">
    <location>
        <begin position="1"/>
        <end position="47"/>
    </location>
</feature>
<organism evidence="2 4">
    <name type="scientific">Didymodactylos carnosus</name>
    <dbReference type="NCBI Taxonomy" id="1234261"/>
    <lineage>
        <taxon>Eukaryota</taxon>
        <taxon>Metazoa</taxon>
        <taxon>Spiralia</taxon>
        <taxon>Gnathifera</taxon>
        <taxon>Rotifera</taxon>
        <taxon>Eurotatoria</taxon>
        <taxon>Bdelloidea</taxon>
        <taxon>Philodinida</taxon>
        <taxon>Philodinidae</taxon>
        <taxon>Didymodactylos</taxon>
    </lineage>
</organism>
<dbReference type="Proteomes" id="UP000681722">
    <property type="component" value="Unassembled WGS sequence"/>
</dbReference>
<accession>A0A816HKR9</accession>
<dbReference type="InterPro" id="IPR052085">
    <property type="entry name" value="WD-SAM-U-box"/>
</dbReference>
<gene>
    <name evidence="2" type="ORF">GPM918_LOCUS46836</name>
    <name evidence="3" type="ORF">SRO942_LOCUS28157</name>
</gene>
<dbReference type="PANTHER" id="PTHR46573">
    <property type="entry name" value="WD REPEAT, SAM AND U-BOX DOMAIN-CONTAINING PROTEIN 1"/>
    <property type="match status" value="1"/>
</dbReference>
<dbReference type="EMBL" id="CAJOBC010029961">
    <property type="protein sequence ID" value="CAF4085408.1"/>
    <property type="molecule type" value="Genomic_DNA"/>
</dbReference>
<reference evidence="2" key="1">
    <citation type="submission" date="2021-02" db="EMBL/GenBank/DDBJ databases">
        <authorList>
            <person name="Nowell W R."/>
        </authorList>
    </citation>
    <scope>NUCLEOTIDE SEQUENCE</scope>
</reference>
<dbReference type="PROSITE" id="PS51698">
    <property type="entry name" value="U_BOX"/>
    <property type="match status" value="1"/>
</dbReference>
<comment type="caution">
    <text evidence="2">The sequence shown here is derived from an EMBL/GenBank/DDBJ whole genome shotgun (WGS) entry which is preliminary data.</text>
</comment>
<dbReference type="Proteomes" id="UP000663829">
    <property type="component" value="Unassembled WGS sequence"/>
</dbReference>
<evidence type="ECO:0000313" key="2">
    <source>
        <dbReference type="EMBL" id="CAF1689695.1"/>
    </source>
</evidence>
<keyword evidence="4" id="KW-1185">Reference proteome</keyword>
<dbReference type="EMBL" id="CAJNOQ010076398">
    <property type="protein sequence ID" value="CAF1689695.1"/>
    <property type="molecule type" value="Genomic_DNA"/>
</dbReference>
<name>A0A816HKR9_9BILA</name>
<dbReference type="PANTHER" id="PTHR46573:SF1">
    <property type="entry name" value="WD REPEAT, SAM AND U-BOX DOMAIN-CONTAINING PROTEIN 1"/>
    <property type="match status" value="1"/>
</dbReference>
<dbReference type="Pfam" id="PF04564">
    <property type="entry name" value="U-box"/>
    <property type="match status" value="1"/>
</dbReference>
<sequence length="47" mass="5508">MLLNCKYYPDGNSYERTAIIDWLARDPTSPITRNPFLIDRLIPNRAL</sequence>
<dbReference type="Gene3D" id="3.30.40.10">
    <property type="entry name" value="Zinc/RING finger domain, C3HC4 (zinc finger)"/>
    <property type="match status" value="1"/>
</dbReference>
<dbReference type="InterPro" id="IPR013083">
    <property type="entry name" value="Znf_RING/FYVE/PHD"/>
</dbReference>
<dbReference type="AlphaFoldDB" id="A0A816HKR9"/>
<protein>
    <recommendedName>
        <fullName evidence="1">U-box domain-containing protein</fullName>
    </recommendedName>
</protein>
<dbReference type="GO" id="GO:0016567">
    <property type="term" value="P:protein ubiquitination"/>
    <property type="evidence" value="ECO:0007669"/>
    <property type="project" value="InterPro"/>
</dbReference>
<proteinExistence type="predicted"/>
<evidence type="ECO:0000313" key="3">
    <source>
        <dbReference type="EMBL" id="CAF4085408.1"/>
    </source>
</evidence>
<evidence type="ECO:0000313" key="4">
    <source>
        <dbReference type="Proteomes" id="UP000663829"/>
    </source>
</evidence>
<dbReference type="OrthoDB" id="10064100at2759"/>
<feature type="non-terminal residue" evidence="2">
    <location>
        <position position="47"/>
    </location>
</feature>
<dbReference type="InterPro" id="IPR003613">
    <property type="entry name" value="Ubox_domain"/>
</dbReference>
<dbReference type="GO" id="GO:0004842">
    <property type="term" value="F:ubiquitin-protein transferase activity"/>
    <property type="evidence" value="ECO:0007669"/>
    <property type="project" value="InterPro"/>
</dbReference>
<dbReference type="SUPFAM" id="SSF57850">
    <property type="entry name" value="RING/U-box"/>
    <property type="match status" value="1"/>
</dbReference>